<feature type="region of interest" description="Disordered" evidence="2">
    <location>
        <begin position="1"/>
        <end position="55"/>
    </location>
</feature>
<evidence type="ECO:0000256" key="1">
    <source>
        <dbReference type="ARBA" id="ARBA00005701"/>
    </source>
</evidence>
<evidence type="ECO:0000313" key="3">
    <source>
        <dbReference type="EMBL" id="QNP45453.1"/>
    </source>
</evidence>
<evidence type="ECO:0000313" key="4">
    <source>
        <dbReference type="Proteomes" id="UP000516105"/>
    </source>
</evidence>
<comment type="similarity">
    <text evidence="1">Belongs to the SDHAF4 family.</text>
</comment>
<dbReference type="Proteomes" id="UP000516105">
    <property type="component" value="Chromosome"/>
</dbReference>
<keyword evidence="4" id="KW-1185">Reference proteome</keyword>
<organism evidence="3 4">
    <name type="scientific">Sphingomonas sediminicola</name>
    <dbReference type="NCBI Taxonomy" id="386874"/>
    <lineage>
        <taxon>Bacteria</taxon>
        <taxon>Pseudomonadati</taxon>
        <taxon>Pseudomonadota</taxon>
        <taxon>Alphaproteobacteria</taxon>
        <taxon>Sphingomonadales</taxon>
        <taxon>Sphingomonadaceae</taxon>
        <taxon>Sphingomonas</taxon>
    </lineage>
</organism>
<gene>
    <name evidence="3" type="ORF">H9L14_12870</name>
</gene>
<dbReference type="InterPro" id="IPR012875">
    <property type="entry name" value="SDHF4"/>
</dbReference>
<dbReference type="RefSeq" id="WP_187708409.1">
    <property type="nucleotide sequence ID" value="NZ_CP060782.1"/>
</dbReference>
<reference evidence="3 4" key="1">
    <citation type="submission" date="2020-08" db="EMBL/GenBank/DDBJ databases">
        <title>Genome sequence of Sphingomonas sediminicola KACC 15039T.</title>
        <authorList>
            <person name="Hyun D.-W."/>
            <person name="Bae J.-W."/>
        </authorList>
    </citation>
    <scope>NUCLEOTIDE SEQUENCE [LARGE SCALE GENOMIC DNA]</scope>
    <source>
        <strain evidence="3 4">KACC 15039</strain>
    </source>
</reference>
<name>A0ABX6TCU3_9SPHN</name>
<dbReference type="Pfam" id="PF07896">
    <property type="entry name" value="DUF1674"/>
    <property type="match status" value="1"/>
</dbReference>
<evidence type="ECO:0000256" key="2">
    <source>
        <dbReference type="SAM" id="MobiDB-lite"/>
    </source>
</evidence>
<proteinExistence type="inferred from homology"/>
<feature type="compositionally biased region" description="Basic and acidic residues" evidence="2">
    <location>
        <begin position="33"/>
        <end position="55"/>
    </location>
</feature>
<dbReference type="EMBL" id="CP060782">
    <property type="protein sequence ID" value="QNP45453.1"/>
    <property type="molecule type" value="Genomic_DNA"/>
</dbReference>
<sequence length="55" mass="6166">MSRTKRPEAPEYLSKSPPVPKPEPAEQAGPPDGEEKKLDPTRYGDWEKKGIAIDF</sequence>
<protein>
    <submittedName>
        <fullName evidence="3">DUF1674 domain-containing protein</fullName>
    </submittedName>
</protein>
<accession>A0ABX6TCU3</accession>